<dbReference type="AlphaFoldDB" id="A0A3L6RYJ1"/>
<dbReference type="GO" id="GO:0016020">
    <property type="term" value="C:membrane"/>
    <property type="evidence" value="ECO:0007669"/>
    <property type="project" value="InterPro"/>
</dbReference>
<proteinExistence type="inferred from homology"/>
<evidence type="ECO:0000313" key="5">
    <source>
        <dbReference type="Proteomes" id="UP000275267"/>
    </source>
</evidence>
<dbReference type="PANTHER" id="PTHR30540">
    <property type="entry name" value="OSMOTIC STRESS POTASSIUM TRANSPORTER"/>
    <property type="match status" value="1"/>
</dbReference>
<dbReference type="InterPro" id="IPR003855">
    <property type="entry name" value="K+_transporter"/>
</dbReference>
<reference evidence="5" key="1">
    <citation type="journal article" date="2019" name="Nat. Commun.">
        <title>The genome of broomcorn millet.</title>
        <authorList>
            <person name="Zou C."/>
            <person name="Miki D."/>
            <person name="Li D."/>
            <person name="Tang Q."/>
            <person name="Xiao L."/>
            <person name="Rajput S."/>
            <person name="Deng P."/>
            <person name="Jia W."/>
            <person name="Huang R."/>
            <person name="Zhang M."/>
            <person name="Sun Y."/>
            <person name="Hu J."/>
            <person name="Fu X."/>
            <person name="Schnable P.S."/>
            <person name="Li F."/>
            <person name="Zhang H."/>
            <person name="Feng B."/>
            <person name="Zhu X."/>
            <person name="Liu R."/>
            <person name="Schnable J.C."/>
            <person name="Zhu J.-K."/>
            <person name="Zhang H."/>
        </authorList>
    </citation>
    <scope>NUCLEOTIDE SEQUENCE [LARGE SCALE GENOMIC DNA]</scope>
</reference>
<dbReference type="GO" id="GO:0015079">
    <property type="term" value="F:potassium ion transmembrane transporter activity"/>
    <property type="evidence" value="ECO:0007669"/>
    <property type="project" value="InterPro"/>
</dbReference>
<evidence type="ECO:0000313" key="4">
    <source>
        <dbReference type="EMBL" id="RLN12066.1"/>
    </source>
</evidence>
<dbReference type="OrthoDB" id="504708at2759"/>
<evidence type="ECO:0000256" key="1">
    <source>
        <dbReference type="ARBA" id="ARBA00008440"/>
    </source>
</evidence>
<keyword evidence="2" id="KW-1133">Transmembrane helix</keyword>
<feature type="transmembrane region" description="Helical" evidence="2">
    <location>
        <begin position="36"/>
        <end position="54"/>
    </location>
</feature>
<evidence type="ECO:0000259" key="3">
    <source>
        <dbReference type="Pfam" id="PF02705"/>
    </source>
</evidence>
<name>A0A3L6RYJ1_PANMI</name>
<keyword evidence="2" id="KW-0812">Transmembrane</keyword>
<dbReference type="EMBL" id="PQIB02000006">
    <property type="protein sequence ID" value="RLN12066.1"/>
    <property type="molecule type" value="Genomic_DNA"/>
</dbReference>
<keyword evidence="2" id="KW-0472">Membrane</keyword>
<sequence>MKEPKTKVIVQTYTAFFALKGVRVTAIMTKLMDGGWLPFAVSAVLALVMSGWRCRRQRKPDYDMANGVTVDSLAEILSAAPAGTGRKAAGAVPLLYCTATQDPLPPMLCHHVRTLRFLHRVTVFLTVGSVQHVLENPNDGAGLTAADEEVAVVDEAVSAGVVPVLGRTRLEARRA</sequence>
<dbReference type="Pfam" id="PF02705">
    <property type="entry name" value="K_trans"/>
    <property type="match status" value="1"/>
</dbReference>
<dbReference type="InterPro" id="IPR053951">
    <property type="entry name" value="K_trans_N"/>
</dbReference>
<keyword evidence="5" id="KW-1185">Reference proteome</keyword>
<gene>
    <name evidence="4" type="ORF">C2845_PM09G05520</name>
</gene>
<accession>A0A3L6RYJ1</accession>
<dbReference type="STRING" id="4540.A0A3L6RYJ1"/>
<dbReference type="Proteomes" id="UP000275267">
    <property type="component" value="Unassembled WGS sequence"/>
</dbReference>
<dbReference type="PANTHER" id="PTHR30540:SF33">
    <property type="entry name" value="POTASSIUM TRANSPORTER 4-RELATED"/>
    <property type="match status" value="1"/>
</dbReference>
<feature type="domain" description="K+ potassium transporter integral membrane" evidence="3">
    <location>
        <begin position="6"/>
        <end position="74"/>
    </location>
</feature>
<protein>
    <submittedName>
        <fullName evidence="4">Potassium transporter 4</fullName>
    </submittedName>
</protein>
<comment type="caution">
    <text evidence="4">The sequence shown here is derived from an EMBL/GenBank/DDBJ whole genome shotgun (WGS) entry which is preliminary data.</text>
</comment>
<evidence type="ECO:0000256" key="2">
    <source>
        <dbReference type="SAM" id="Phobius"/>
    </source>
</evidence>
<organism evidence="4 5">
    <name type="scientific">Panicum miliaceum</name>
    <name type="common">Proso millet</name>
    <name type="synonym">Broomcorn millet</name>
    <dbReference type="NCBI Taxonomy" id="4540"/>
    <lineage>
        <taxon>Eukaryota</taxon>
        <taxon>Viridiplantae</taxon>
        <taxon>Streptophyta</taxon>
        <taxon>Embryophyta</taxon>
        <taxon>Tracheophyta</taxon>
        <taxon>Spermatophyta</taxon>
        <taxon>Magnoliopsida</taxon>
        <taxon>Liliopsida</taxon>
        <taxon>Poales</taxon>
        <taxon>Poaceae</taxon>
        <taxon>PACMAD clade</taxon>
        <taxon>Panicoideae</taxon>
        <taxon>Panicodae</taxon>
        <taxon>Paniceae</taxon>
        <taxon>Panicinae</taxon>
        <taxon>Panicum</taxon>
        <taxon>Panicum sect. Panicum</taxon>
    </lineage>
</organism>
<comment type="similarity">
    <text evidence="1">Belongs to the HAK/KUP transporter (TC 2.A.72.3) family.</text>
</comment>